<protein>
    <submittedName>
        <fullName evidence="1">Uncharacterized protein</fullName>
    </submittedName>
</protein>
<gene>
    <name evidence="1" type="primary">ORF89985</name>
</gene>
<name>A0A0B7A231_9EUPU</name>
<proteinExistence type="predicted"/>
<feature type="non-terminal residue" evidence="1">
    <location>
        <position position="1"/>
    </location>
</feature>
<evidence type="ECO:0000313" key="1">
    <source>
        <dbReference type="EMBL" id="CEK74176.1"/>
    </source>
</evidence>
<dbReference type="EMBL" id="HACG01027311">
    <property type="protein sequence ID" value="CEK74176.1"/>
    <property type="molecule type" value="Transcribed_RNA"/>
</dbReference>
<sequence>TINAVDTSLSSLSLPITTNACMSKTVDPLEVRNFNINLIEEVDKSISDQSSYSNRQGLKQTKATCMNSELMY</sequence>
<dbReference type="AlphaFoldDB" id="A0A0B7A231"/>
<organism evidence="1">
    <name type="scientific">Arion vulgaris</name>
    <dbReference type="NCBI Taxonomy" id="1028688"/>
    <lineage>
        <taxon>Eukaryota</taxon>
        <taxon>Metazoa</taxon>
        <taxon>Spiralia</taxon>
        <taxon>Lophotrochozoa</taxon>
        <taxon>Mollusca</taxon>
        <taxon>Gastropoda</taxon>
        <taxon>Heterobranchia</taxon>
        <taxon>Euthyneura</taxon>
        <taxon>Panpulmonata</taxon>
        <taxon>Eupulmonata</taxon>
        <taxon>Stylommatophora</taxon>
        <taxon>Helicina</taxon>
        <taxon>Arionoidea</taxon>
        <taxon>Arionidae</taxon>
        <taxon>Arion</taxon>
    </lineage>
</organism>
<reference evidence="1" key="1">
    <citation type="submission" date="2014-12" db="EMBL/GenBank/DDBJ databases">
        <title>Insight into the proteome of Arion vulgaris.</title>
        <authorList>
            <person name="Aradska J."/>
            <person name="Bulat T."/>
            <person name="Smidak R."/>
            <person name="Sarate P."/>
            <person name="Gangsoo J."/>
            <person name="Sialana F."/>
            <person name="Bilban M."/>
            <person name="Lubec G."/>
        </authorList>
    </citation>
    <scope>NUCLEOTIDE SEQUENCE</scope>
    <source>
        <tissue evidence="1">Skin</tissue>
    </source>
</reference>
<accession>A0A0B7A231</accession>